<comment type="similarity">
    <text evidence="8">Belongs to the QueC family.</text>
</comment>
<evidence type="ECO:0000256" key="6">
    <source>
        <dbReference type="ARBA" id="ARBA00022840"/>
    </source>
</evidence>
<sequence>MTTNKFFVSRHPEFQDRISNEIRESDETDFDQIIEIIPYASRKPAGSDEFIKYDHSLVDDAFDGEVPNVILDIVEIAVATFAADKAVSRDIDIQDDVDDSRLETRNIKLQISVLSAEMATTEMEELYSEMVSHMTRDIIEYDLQKVETQREIQTSTTHSENEAISLLSDGLDSTGGIYYNLSRGIESDHVTVNYGHGIGSKAEKIADEIGVTHQTYRTKYTGRGESTQFSRGLLHLSFAVAAASAQDITKVQCFENGIMARFLILSDGWMTTRTVSPLFLTYFNKILELALDKPIQVENPFENRTKTEIVNEIEDTEIIPKTVSCPHTARFGGENCGFCVPCIIRNTGIIASEHKIPIKNLSKYDPLLDSDFANQDFNKEVTEITNTSANTPEIFFKGITEIAYFCRRILEETPRELADEYPDLLSKPIYEQHHTFAENFTQALSTAYEQNESIRHLLPAKPIDNR</sequence>
<name>M0H8V3_HALGM</name>
<keyword evidence="4" id="KW-0547">Nucleotide-binding</keyword>
<dbReference type="GO" id="GO:0005524">
    <property type="term" value="F:ATP binding"/>
    <property type="evidence" value="ECO:0007669"/>
    <property type="project" value="UniProtKB-KW"/>
</dbReference>
<dbReference type="Pfam" id="PF06508">
    <property type="entry name" value="QueC"/>
    <property type="match status" value="1"/>
</dbReference>
<dbReference type="Proteomes" id="UP000011571">
    <property type="component" value="Unassembled WGS sequence"/>
</dbReference>
<proteinExistence type="inferred from homology"/>
<keyword evidence="5" id="KW-0862">Zinc</keyword>
<dbReference type="AlphaFoldDB" id="M0H8V3"/>
<keyword evidence="2" id="KW-0436">Ligase</keyword>
<dbReference type="PATRIC" id="fig|1227459.3.peg.2187"/>
<comment type="catalytic activity">
    <reaction evidence="10">
        <text>7-carboxy-7-carbaguanine + NH4(+) + 2 ATP = 7-cyano-7-carbaguanine + 2 AMP + 2 diphosphate + 2 H(+)</text>
        <dbReference type="Rhea" id="RHEA:27982"/>
        <dbReference type="ChEBI" id="CHEBI:15378"/>
        <dbReference type="ChEBI" id="CHEBI:28938"/>
        <dbReference type="ChEBI" id="CHEBI:30616"/>
        <dbReference type="ChEBI" id="CHEBI:33019"/>
        <dbReference type="ChEBI" id="CHEBI:45075"/>
        <dbReference type="ChEBI" id="CHEBI:61036"/>
        <dbReference type="ChEBI" id="CHEBI:456215"/>
        <dbReference type="EC" id="6.3.4.20"/>
    </reaction>
</comment>
<dbReference type="SUPFAM" id="SSF52402">
    <property type="entry name" value="Adenine nucleotide alpha hydrolases-like"/>
    <property type="match status" value="1"/>
</dbReference>
<comment type="pathway">
    <text evidence="1">Purine metabolism; 7-cyano-7-deazaguanine biosynthesis.</text>
</comment>
<dbReference type="GO" id="GO:0046872">
    <property type="term" value="F:metal ion binding"/>
    <property type="evidence" value="ECO:0007669"/>
    <property type="project" value="UniProtKB-KW"/>
</dbReference>
<dbReference type="PANTHER" id="PTHR42914:SF1">
    <property type="entry name" value="7-CYANO-7-DEAZAGUANINE SYNTHASE"/>
    <property type="match status" value="1"/>
</dbReference>
<dbReference type="InterPro" id="IPR018317">
    <property type="entry name" value="QueC"/>
</dbReference>
<keyword evidence="6" id="KW-0067">ATP-binding</keyword>
<evidence type="ECO:0000256" key="8">
    <source>
        <dbReference type="ARBA" id="ARBA00037993"/>
    </source>
</evidence>
<evidence type="ECO:0000256" key="9">
    <source>
        <dbReference type="ARBA" id="ARBA00039149"/>
    </source>
</evidence>
<dbReference type="RefSeq" id="WP_004975556.1">
    <property type="nucleotide sequence ID" value="NZ_AOLJ01000017.1"/>
</dbReference>
<evidence type="ECO:0000313" key="11">
    <source>
        <dbReference type="EMBL" id="ELZ80167.1"/>
    </source>
</evidence>
<dbReference type="GO" id="GO:0016874">
    <property type="term" value="F:ligase activity"/>
    <property type="evidence" value="ECO:0007669"/>
    <property type="project" value="UniProtKB-KW"/>
</dbReference>
<comment type="caution">
    <text evidence="11">The sequence shown here is derived from an EMBL/GenBank/DDBJ whole genome shotgun (WGS) entry which is preliminary data.</text>
</comment>
<keyword evidence="3" id="KW-0479">Metal-binding</keyword>
<comment type="function">
    <text evidence="7">Catalyzes the ATP-dependent conversion of 7-carboxy-7-deazaguanine (CDG) to 7-cyano-7-deazaguanine (preQ(0)).</text>
</comment>
<dbReference type="EMBL" id="AOLJ01000017">
    <property type="protein sequence ID" value="ELZ80167.1"/>
    <property type="molecule type" value="Genomic_DNA"/>
</dbReference>
<evidence type="ECO:0000256" key="10">
    <source>
        <dbReference type="ARBA" id="ARBA00047890"/>
    </source>
</evidence>
<protein>
    <recommendedName>
        <fullName evidence="9">7-cyano-7-deazaguanine synthase</fullName>
        <ecNumber evidence="9">6.3.4.20</ecNumber>
    </recommendedName>
</protein>
<evidence type="ECO:0000256" key="5">
    <source>
        <dbReference type="ARBA" id="ARBA00022833"/>
    </source>
</evidence>
<dbReference type="Gene3D" id="3.40.50.620">
    <property type="entry name" value="HUPs"/>
    <property type="match status" value="1"/>
</dbReference>
<evidence type="ECO:0000256" key="7">
    <source>
        <dbReference type="ARBA" id="ARBA00037768"/>
    </source>
</evidence>
<organism evidence="11 12">
    <name type="scientific">Haloferax gibbonsii (strain ATCC 33959 / DSM 4427 / JCM 8863 / NBRC 102184 / NCIMB 2188 / Ma 2.38)</name>
    <dbReference type="NCBI Taxonomy" id="1227459"/>
    <lineage>
        <taxon>Archaea</taxon>
        <taxon>Methanobacteriati</taxon>
        <taxon>Methanobacteriota</taxon>
        <taxon>Stenosarchaea group</taxon>
        <taxon>Halobacteria</taxon>
        <taxon>Halobacteriales</taxon>
        <taxon>Haloferacaceae</taxon>
        <taxon>Haloferax</taxon>
    </lineage>
</organism>
<gene>
    <name evidence="11" type="ORF">C454_11166</name>
</gene>
<accession>M0H8V3</accession>
<evidence type="ECO:0000313" key="12">
    <source>
        <dbReference type="Proteomes" id="UP000011571"/>
    </source>
</evidence>
<dbReference type="PANTHER" id="PTHR42914">
    <property type="entry name" value="7-CYANO-7-DEAZAGUANINE SYNTHASE"/>
    <property type="match status" value="1"/>
</dbReference>
<evidence type="ECO:0000256" key="4">
    <source>
        <dbReference type="ARBA" id="ARBA00022741"/>
    </source>
</evidence>
<dbReference type="InterPro" id="IPR014729">
    <property type="entry name" value="Rossmann-like_a/b/a_fold"/>
</dbReference>
<evidence type="ECO:0000256" key="2">
    <source>
        <dbReference type="ARBA" id="ARBA00022598"/>
    </source>
</evidence>
<keyword evidence="12" id="KW-1185">Reference proteome</keyword>
<dbReference type="EC" id="6.3.4.20" evidence="9"/>
<evidence type="ECO:0000256" key="1">
    <source>
        <dbReference type="ARBA" id="ARBA00005061"/>
    </source>
</evidence>
<evidence type="ECO:0000256" key="3">
    <source>
        <dbReference type="ARBA" id="ARBA00022723"/>
    </source>
</evidence>
<reference evidence="11 12" key="1">
    <citation type="journal article" date="2014" name="PLoS Genet.">
        <title>Phylogenetically driven sequencing of extremely halophilic archaea reveals strategies for static and dynamic osmo-response.</title>
        <authorList>
            <person name="Becker E.A."/>
            <person name="Seitzer P.M."/>
            <person name="Tritt A."/>
            <person name="Larsen D."/>
            <person name="Krusor M."/>
            <person name="Yao A.I."/>
            <person name="Wu D."/>
            <person name="Madern D."/>
            <person name="Eisen J.A."/>
            <person name="Darling A.E."/>
            <person name="Facciotti M.T."/>
        </authorList>
    </citation>
    <scope>NUCLEOTIDE SEQUENCE [LARGE SCALE GENOMIC DNA]</scope>
    <source>
        <strain evidence="12">ATCC 33959 / DSM 4427 / JCM 8863 / NBRC 102184 / NCIMB 2188 / Ma 2.38</strain>
    </source>
</reference>